<dbReference type="GO" id="GO:0022857">
    <property type="term" value="F:transmembrane transporter activity"/>
    <property type="evidence" value="ECO:0007669"/>
    <property type="project" value="InterPro"/>
</dbReference>
<keyword evidence="6" id="KW-1185">Reference proteome</keyword>
<keyword evidence="4" id="KW-0812">Transmembrane</keyword>
<proteinExistence type="inferred from homology"/>
<protein>
    <submittedName>
        <fullName evidence="5">Major facilitator superfamily domain-containing protein</fullName>
    </submittedName>
</protein>
<dbReference type="Proteomes" id="UP000315783">
    <property type="component" value="Unassembled WGS sequence"/>
</dbReference>
<gene>
    <name evidence="5" type="ORF">IF1G_05267</name>
</gene>
<dbReference type="PANTHER" id="PTHR11360">
    <property type="entry name" value="MONOCARBOXYLATE TRANSPORTER"/>
    <property type="match status" value="1"/>
</dbReference>
<feature type="transmembrane region" description="Helical" evidence="4">
    <location>
        <begin position="45"/>
        <end position="69"/>
    </location>
</feature>
<accession>A0A545V4Q3</accession>
<sequence length="344" mass="36777">MSDEKPSDRPKPFERAVQQSDEESGAENNQDSAMKSDHHLDGWRGWIVVTASASSLFVFMGVIYSWGILQADLARKSNMSLTTLTFVGSLATSFMTSICIFVGKAVRKFGYRETAIAGALLLGLGEFVSSWVTHHLGALFVTHGVIFGVGGGLTILPCSTAPLQWFRKRRGLATGVVFGGGSLGAAVMGVATNSMVGRIGAPWTFRVLGFMLWAVCLPAACLMKQPASTQNSVPKLQCMGVLAVFAVINGIGCGSFFSLFPTVLGSVFGQQNTMGVLPIMWGGWFFGFFFGTPIAAQLYALAGTRTDTAAYRPAAYYAGAMSAIGIVFSVILRVRRAKDLFARI</sequence>
<keyword evidence="4" id="KW-1133">Transmembrane helix</keyword>
<comment type="subcellular location">
    <subcellularLocation>
        <location evidence="1">Membrane</location>
        <topology evidence="1">Multi-pass membrane protein</topology>
    </subcellularLocation>
</comment>
<dbReference type="InterPro" id="IPR011701">
    <property type="entry name" value="MFS"/>
</dbReference>
<keyword evidence="4" id="KW-0472">Membrane</keyword>
<feature type="compositionally biased region" description="Basic and acidic residues" evidence="3">
    <location>
        <begin position="1"/>
        <end position="14"/>
    </location>
</feature>
<feature type="transmembrane region" description="Helical" evidence="4">
    <location>
        <begin position="81"/>
        <end position="102"/>
    </location>
</feature>
<comment type="caution">
    <text evidence="5">The sequence shown here is derived from an EMBL/GenBank/DDBJ whole genome shotgun (WGS) entry which is preliminary data.</text>
</comment>
<dbReference type="Gene3D" id="1.20.1250.20">
    <property type="entry name" value="MFS general substrate transporter like domains"/>
    <property type="match status" value="1"/>
</dbReference>
<evidence type="ECO:0000313" key="5">
    <source>
        <dbReference type="EMBL" id="TQV96684.1"/>
    </source>
</evidence>
<dbReference type="GO" id="GO:0016020">
    <property type="term" value="C:membrane"/>
    <property type="evidence" value="ECO:0007669"/>
    <property type="project" value="UniProtKB-SubCell"/>
</dbReference>
<dbReference type="SUPFAM" id="SSF103473">
    <property type="entry name" value="MFS general substrate transporter"/>
    <property type="match status" value="1"/>
</dbReference>
<evidence type="ECO:0000256" key="2">
    <source>
        <dbReference type="ARBA" id="ARBA00006727"/>
    </source>
</evidence>
<feature type="transmembrane region" description="Helical" evidence="4">
    <location>
        <begin position="314"/>
        <end position="334"/>
    </location>
</feature>
<dbReference type="Pfam" id="PF07690">
    <property type="entry name" value="MFS_1"/>
    <property type="match status" value="1"/>
</dbReference>
<comment type="similarity">
    <text evidence="2">Belongs to the major facilitator superfamily. Monocarboxylate porter (TC 2.A.1.13) family.</text>
</comment>
<feature type="transmembrane region" description="Helical" evidence="4">
    <location>
        <begin position="203"/>
        <end position="224"/>
    </location>
</feature>
<reference evidence="5 6" key="1">
    <citation type="journal article" date="2019" name="Appl. Microbiol. Biotechnol.">
        <title>Genome sequence of Isaria javanica and comparative genome analysis insights into family S53 peptidase evolution in fungal entomopathogens.</title>
        <authorList>
            <person name="Lin R."/>
            <person name="Zhang X."/>
            <person name="Xin B."/>
            <person name="Zou M."/>
            <person name="Gao Y."/>
            <person name="Qin F."/>
            <person name="Hu Q."/>
            <person name="Xie B."/>
            <person name="Cheng X."/>
        </authorList>
    </citation>
    <scope>NUCLEOTIDE SEQUENCE [LARGE SCALE GENOMIC DNA]</scope>
    <source>
        <strain evidence="5 6">IJ1G</strain>
    </source>
</reference>
<dbReference type="EMBL" id="SPUK01000006">
    <property type="protein sequence ID" value="TQV96684.1"/>
    <property type="molecule type" value="Genomic_DNA"/>
</dbReference>
<dbReference type="PANTHER" id="PTHR11360:SF305">
    <property type="entry name" value="MAJOR FACILITATOR SUPERFAMILY (MFS) PROFILE DOMAIN-CONTAINING PROTEIN"/>
    <property type="match status" value="1"/>
</dbReference>
<feature type="transmembrane region" description="Helical" evidence="4">
    <location>
        <begin position="171"/>
        <end position="191"/>
    </location>
</feature>
<feature type="transmembrane region" description="Helical" evidence="4">
    <location>
        <begin position="279"/>
        <end position="302"/>
    </location>
</feature>
<evidence type="ECO:0000313" key="6">
    <source>
        <dbReference type="Proteomes" id="UP000315783"/>
    </source>
</evidence>
<feature type="transmembrane region" description="Helical" evidence="4">
    <location>
        <begin position="138"/>
        <end position="159"/>
    </location>
</feature>
<dbReference type="InterPro" id="IPR050327">
    <property type="entry name" value="Proton-linked_MCT"/>
</dbReference>
<evidence type="ECO:0000256" key="3">
    <source>
        <dbReference type="SAM" id="MobiDB-lite"/>
    </source>
</evidence>
<organism evidence="5 6">
    <name type="scientific">Cordyceps javanica</name>
    <dbReference type="NCBI Taxonomy" id="43265"/>
    <lineage>
        <taxon>Eukaryota</taxon>
        <taxon>Fungi</taxon>
        <taxon>Dikarya</taxon>
        <taxon>Ascomycota</taxon>
        <taxon>Pezizomycotina</taxon>
        <taxon>Sordariomycetes</taxon>
        <taxon>Hypocreomycetidae</taxon>
        <taxon>Hypocreales</taxon>
        <taxon>Cordycipitaceae</taxon>
        <taxon>Cordyceps</taxon>
    </lineage>
</organism>
<feature type="transmembrane region" description="Helical" evidence="4">
    <location>
        <begin position="236"/>
        <end position="259"/>
    </location>
</feature>
<dbReference type="AlphaFoldDB" id="A0A545V4Q3"/>
<dbReference type="InterPro" id="IPR036259">
    <property type="entry name" value="MFS_trans_sf"/>
</dbReference>
<evidence type="ECO:0000256" key="4">
    <source>
        <dbReference type="SAM" id="Phobius"/>
    </source>
</evidence>
<feature type="transmembrane region" description="Helical" evidence="4">
    <location>
        <begin position="114"/>
        <end position="132"/>
    </location>
</feature>
<feature type="region of interest" description="Disordered" evidence="3">
    <location>
        <begin position="1"/>
        <end position="36"/>
    </location>
</feature>
<dbReference type="OrthoDB" id="6499973at2759"/>
<name>A0A545V4Q3_9HYPO</name>
<evidence type="ECO:0000256" key="1">
    <source>
        <dbReference type="ARBA" id="ARBA00004141"/>
    </source>
</evidence>